<feature type="compositionally biased region" description="Low complexity" evidence="1">
    <location>
        <begin position="58"/>
        <end position="68"/>
    </location>
</feature>
<dbReference type="eggNOG" id="ENOG502TERD">
    <property type="taxonomic scope" value="Eukaryota"/>
</dbReference>
<feature type="region of interest" description="Disordered" evidence="1">
    <location>
        <begin position="1"/>
        <end position="90"/>
    </location>
</feature>
<reference evidence="2" key="3">
    <citation type="submission" date="2025-09" db="UniProtKB">
        <authorList>
            <consortium name="Ensembl"/>
        </authorList>
    </citation>
    <scope>IDENTIFICATION</scope>
</reference>
<feature type="compositionally biased region" description="Basic and acidic residues" evidence="1">
    <location>
        <begin position="264"/>
        <end position="276"/>
    </location>
</feature>
<dbReference type="AlphaFoldDB" id="H2NCF7"/>
<reference evidence="2 3" key="1">
    <citation type="submission" date="2008-02" db="EMBL/GenBank/DDBJ databases">
        <title>A 6x draft sequence assembly of the Pongo pygmaeus abelii genome.</title>
        <authorList>
            <person name="Wilson R.K."/>
            <person name="Mardis E."/>
        </authorList>
    </citation>
    <scope>NUCLEOTIDE SEQUENCE [LARGE SCALE GENOMIC DNA]</scope>
</reference>
<feature type="compositionally biased region" description="Low complexity" evidence="1">
    <location>
        <begin position="76"/>
        <end position="86"/>
    </location>
</feature>
<evidence type="ECO:0000313" key="2">
    <source>
        <dbReference type="Ensembl" id="ENSPPYP00000003391.2"/>
    </source>
</evidence>
<reference evidence="2" key="2">
    <citation type="submission" date="2025-08" db="UniProtKB">
        <authorList>
            <consortium name="Ensembl"/>
        </authorList>
    </citation>
    <scope>IDENTIFICATION</scope>
</reference>
<dbReference type="HOGENOM" id="CLU_094816_0_0_1"/>
<dbReference type="Proteomes" id="UP000001595">
    <property type="component" value="Chromosome 11"/>
</dbReference>
<evidence type="ECO:0000313" key="3">
    <source>
        <dbReference type="Proteomes" id="UP000001595"/>
    </source>
</evidence>
<keyword evidence="3" id="KW-1185">Reference proteome</keyword>
<dbReference type="GeneTree" id="ENSGT00390000009708"/>
<accession>H2NCF7</accession>
<dbReference type="InParanoid" id="H2NCF7"/>
<sequence>GIEGWRGEADTLPAEGQDGSRRVSKGDIFSGGAETAQGWGAVGPSQAERARGQGGSTGVASVGSSTWGGTPGLGQTGTRQGTQDRGVPSCHLTHRNSFSSRHRGSSGTAFSGLCRSLEGWRAGRQAVLGESQRDVIRRVKRPREGGPGTLRSKEAAGARPAGAGPTRHCGPGSGAERAHSGLGDAVCPHRSAPGAGLADSTASRGVKGMGRDQTRRGGRGGVNELSGGRLVQAGVRSAAGGEREALASRARGQGGPRGRRRSRDRCLSVRAGDEARSPAGVDVPTSCRRPGRQVRWTCQAGHDMVRCDGEDRGGASGLPEHLRLVGLRREAGLFLYFLHGVGTLRLPSGLPEPTT</sequence>
<feature type="region of interest" description="Disordered" evidence="1">
    <location>
        <begin position="139"/>
        <end position="283"/>
    </location>
</feature>
<evidence type="ECO:0000256" key="1">
    <source>
        <dbReference type="SAM" id="MobiDB-lite"/>
    </source>
</evidence>
<dbReference type="OMA" id="VPSCHLT"/>
<proteinExistence type="predicted"/>
<organism evidence="2 3">
    <name type="scientific">Pongo abelii</name>
    <name type="common">Sumatran orangutan</name>
    <name type="synonym">Pongo pygmaeus abelii</name>
    <dbReference type="NCBI Taxonomy" id="9601"/>
    <lineage>
        <taxon>Eukaryota</taxon>
        <taxon>Metazoa</taxon>
        <taxon>Chordata</taxon>
        <taxon>Craniata</taxon>
        <taxon>Vertebrata</taxon>
        <taxon>Euteleostomi</taxon>
        <taxon>Mammalia</taxon>
        <taxon>Eutheria</taxon>
        <taxon>Euarchontoglires</taxon>
        <taxon>Primates</taxon>
        <taxon>Haplorrhini</taxon>
        <taxon>Catarrhini</taxon>
        <taxon>Hominidae</taxon>
        <taxon>Pongo</taxon>
    </lineage>
</organism>
<dbReference type="Ensembl" id="ENSPPYT00000003510.2">
    <property type="protein sequence ID" value="ENSPPYP00000003391.2"/>
    <property type="gene ID" value="ENSPPYG00000002920.2"/>
</dbReference>
<protein>
    <submittedName>
        <fullName evidence="2">Uncharacterized protein</fullName>
    </submittedName>
</protein>
<name>H2NCF7_PONAB</name>